<evidence type="ECO:0000313" key="6">
    <source>
        <dbReference type="EMBL" id="WCO00668.1"/>
    </source>
</evidence>
<dbReference type="CDD" id="cd02696">
    <property type="entry name" value="MurNAc-LAA"/>
    <property type="match status" value="1"/>
</dbReference>
<name>A0ABY7RU69_9FLAO</name>
<feature type="transmembrane region" description="Helical" evidence="4">
    <location>
        <begin position="93"/>
        <end position="113"/>
    </location>
</feature>
<dbReference type="Gene3D" id="3.40.630.40">
    <property type="entry name" value="Zn-dependent exopeptidases"/>
    <property type="match status" value="1"/>
</dbReference>
<dbReference type="RefSeq" id="WP_249996164.1">
    <property type="nucleotide sequence ID" value="NZ_CP116221.1"/>
</dbReference>
<organism evidence="6 7">
    <name type="scientific">Psychroserpens ponticola</name>
    <dbReference type="NCBI Taxonomy" id="2932268"/>
    <lineage>
        <taxon>Bacteria</taxon>
        <taxon>Pseudomonadati</taxon>
        <taxon>Bacteroidota</taxon>
        <taxon>Flavobacteriia</taxon>
        <taxon>Flavobacteriales</taxon>
        <taxon>Flavobacteriaceae</taxon>
        <taxon>Psychroserpens</taxon>
    </lineage>
</organism>
<protein>
    <recommendedName>
        <fullName evidence="2">N-acetylmuramoyl-L-alanine amidase</fullName>
        <ecNumber evidence="2">3.5.1.28</ecNumber>
    </recommendedName>
</protein>
<dbReference type="InterPro" id="IPR050695">
    <property type="entry name" value="N-acetylmuramoyl_amidase_3"/>
</dbReference>
<comment type="catalytic activity">
    <reaction evidence="1">
        <text>Hydrolyzes the link between N-acetylmuramoyl residues and L-amino acid residues in certain cell-wall glycopeptides.</text>
        <dbReference type="EC" id="3.5.1.28"/>
    </reaction>
</comment>
<keyword evidence="7" id="KW-1185">Reference proteome</keyword>
<gene>
    <name evidence="6" type="ORF">MUN68_011380</name>
</gene>
<dbReference type="Proteomes" id="UP001202717">
    <property type="component" value="Chromosome"/>
</dbReference>
<feature type="domain" description="MurNAc-LAA" evidence="5">
    <location>
        <begin position="352"/>
        <end position="464"/>
    </location>
</feature>
<sequence>MINYIFYTIVSLGCAYLIYQLVLKAQKTFQFNRFFLLGTLLLSLMAPIMEINVLDTMPSITEISLEPSEVSVVSHEILEGVTVAEIQKPKYSIFYILWYVYLTISICFAIRFIKNIFGIIKLTKRSHGRIGSLKLVETNDGKNASSFFNYLFINTESLKDKCYSDSMIQHELVHCNQWHTLDVIVLELLLCAFWFNPFIWFYRMAIVQNHEFIADGNTVQSGIDIINYSQIIIHSSHKEYRVPLTSGFNFIQIKNRITMLHQSQSSVLKRTLKITAALLLFASVFMFSSFKDLKEPLIVVVDAGHGGKDPGNLNEKDIVLRISKQLSKMSNEKIKIITIRDKDKFWSLEDRVNFINDKNADLVISLHTNAYKDTSVGGVEAYYYDKNNYGKKSHDYSKILLQNQLHLFSSKRKIKQAGFYILKNVNCPAVLLELGFITNEKDKAILTNGENQKAIAKSLFKSLLEIRATK</sequence>
<dbReference type="EC" id="3.5.1.28" evidence="2"/>
<dbReference type="PANTHER" id="PTHR30404:SF0">
    <property type="entry name" value="N-ACETYLMURAMOYL-L-ALANINE AMIDASE AMIC"/>
    <property type="match status" value="1"/>
</dbReference>
<dbReference type="Pfam" id="PF01520">
    <property type="entry name" value="Amidase_3"/>
    <property type="match status" value="1"/>
</dbReference>
<evidence type="ECO:0000259" key="5">
    <source>
        <dbReference type="SMART" id="SM00646"/>
    </source>
</evidence>
<dbReference type="PANTHER" id="PTHR30404">
    <property type="entry name" value="N-ACETYLMURAMOYL-L-ALANINE AMIDASE"/>
    <property type="match status" value="1"/>
</dbReference>
<evidence type="ECO:0000313" key="7">
    <source>
        <dbReference type="Proteomes" id="UP001202717"/>
    </source>
</evidence>
<dbReference type="EMBL" id="CP116221">
    <property type="protein sequence ID" value="WCO00668.1"/>
    <property type="molecule type" value="Genomic_DNA"/>
</dbReference>
<proteinExistence type="predicted"/>
<evidence type="ECO:0000256" key="2">
    <source>
        <dbReference type="ARBA" id="ARBA00011901"/>
    </source>
</evidence>
<evidence type="ECO:0000256" key="4">
    <source>
        <dbReference type="SAM" id="Phobius"/>
    </source>
</evidence>
<dbReference type="InterPro" id="IPR002508">
    <property type="entry name" value="MurNAc-LAA_cat"/>
</dbReference>
<keyword evidence="4" id="KW-0812">Transmembrane</keyword>
<keyword evidence="3" id="KW-0378">Hydrolase</keyword>
<dbReference type="InterPro" id="IPR008756">
    <property type="entry name" value="Peptidase_M56"/>
</dbReference>
<keyword evidence="4" id="KW-0472">Membrane</keyword>
<evidence type="ECO:0000256" key="3">
    <source>
        <dbReference type="ARBA" id="ARBA00022801"/>
    </source>
</evidence>
<reference evidence="6 7" key="1">
    <citation type="submission" date="2023-01" db="EMBL/GenBank/DDBJ databases">
        <title>Psychroserpens ponticola sp. nov., isolated from seawater.</title>
        <authorList>
            <person name="Kristyanto S."/>
            <person name="Jung J."/>
            <person name="Kim J.M."/>
            <person name="Jeon C.O."/>
        </authorList>
    </citation>
    <scope>NUCLEOTIDE SEQUENCE [LARGE SCALE GENOMIC DNA]</scope>
    <source>
        <strain evidence="6 7">MSW6</strain>
    </source>
</reference>
<accession>A0ABY7RU69</accession>
<dbReference type="SMART" id="SM00646">
    <property type="entry name" value="Ami_3"/>
    <property type="match status" value="1"/>
</dbReference>
<keyword evidence="4" id="KW-1133">Transmembrane helix</keyword>
<feature type="transmembrane region" description="Helical" evidence="4">
    <location>
        <begin position="34"/>
        <end position="54"/>
    </location>
</feature>
<dbReference type="SUPFAM" id="SSF53187">
    <property type="entry name" value="Zn-dependent exopeptidases"/>
    <property type="match status" value="1"/>
</dbReference>
<feature type="transmembrane region" description="Helical" evidence="4">
    <location>
        <begin position="6"/>
        <end position="22"/>
    </location>
</feature>
<evidence type="ECO:0000256" key="1">
    <source>
        <dbReference type="ARBA" id="ARBA00001561"/>
    </source>
</evidence>
<dbReference type="Pfam" id="PF05569">
    <property type="entry name" value="Peptidase_M56"/>
    <property type="match status" value="1"/>
</dbReference>